<dbReference type="InterPro" id="IPR013783">
    <property type="entry name" value="Ig-like_fold"/>
</dbReference>
<dbReference type="SUPFAM" id="SSF48726">
    <property type="entry name" value="Immunoglobulin"/>
    <property type="match status" value="1"/>
</dbReference>
<reference evidence="12" key="3">
    <citation type="submission" date="2025-09" db="UniProtKB">
        <authorList>
            <consortium name="Ensembl"/>
        </authorList>
    </citation>
    <scope>IDENTIFICATION</scope>
</reference>
<proteinExistence type="inferred from homology"/>
<reference evidence="13" key="1">
    <citation type="journal article" date="2004" name="Nature">
        <title>Genome duplication in the teleost fish Tetraodon nigroviridis reveals the early vertebrate proto-karyotype.</title>
        <authorList>
            <person name="Jaillon O."/>
            <person name="Aury J.-M."/>
            <person name="Brunet F."/>
            <person name="Petit J.-L."/>
            <person name="Stange-Thomann N."/>
            <person name="Mauceli E."/>
            <person name="Bouneau L."/>
            <person name="Fischer C."/>
            <person name="Ozouf-Costaz C."/>
            <person name="Bernot A."/>
            <person name="Nicaud S."/>
            <person name="Jaffe D."/>
            <person name="Fisher S."/>
            <person name="Lutfalla G."/>
            <person name="Dossat C."/>
            <person name="Segurens B."/>
            <person name="Dasilva C."/>
            <person name="Salanoubat M."/>
            <person name="Levy M."/>
            <person name="Boudet N."/>
            <person name="Castellano S."/>
            <person name="Anthouard V."/>
            <person name="Jubin C."/>
            <person name="Castelli V."/>
            <person name="Katinka M."/>
            <person name="Vacherie B."/>
            <person name="Biemont C."/>
            <person name="Skalli Z."/>
            <person name="Cattolico L."/>
            <person name="Poulain J."/>
            <person name="De Berardinis V."/>
            <person name="Cruaud C."/>
            <person name="Duprat S."/>
            <person name="Brottier P."/>
            <person name="Coutanceau J.-P."/>
            <person name="Gouzy J."/>
            <person name="Parra G."/>
            <person name="Lardier G."/>
            <person name="Chapple C."/>
            <person name="McKernan K.J."/>
            <person name="McEwan P."/>
            <person name="Bosak S."/>
            <person name="Kellis M."/>
            <person name="Volff J.-N."/>
            <person name="Guigo R."/>
            <person name="Zody M.C."/>
            <person name="Mesirov J."/>
            <person name="Lindblad-Toh K."/>
            <person name="Birren B."/>
            <person name="Nusbaum C."/>
            <person name="Kahn D."/>
            <person name="Robinson-Rechavi M."/>
            <person name="Laudet V."/>
            <person name="Schachter V."/>
            <person name="Quetier F."/>
            <person name="Saurin W."/>
            <person name="Scarpelli C."/>
            <person name="Wincker P."/>
            <person name="Lander E.S."/>
            <person name="Weissenbach J."/>
            <person name="Roest Crollius H."/>
        </authorList>
    </citation>
    <scope>NUCLEOTIDE SEQUENCE [LARGE SCALE GENOMIC DNA]</scope>
</reference>
<dbReference type="HOGENOM" id="CLU_047504_3_1_1"/>
<feature type="domain" description="Ig-like" evidence="11">
    <location>
        <begin position="14"/>
        <end position="113"/>
    </location>
</feature>
<dbReference type="Pfam" id="PF07686">
    <property type="entry name" value="V-set"/>
    <property type="match status" value="1"/>
</dbReference>
<dbReference type="PROSITE" id="PS50835">
    <property type="entry name" value="IG_LIKE"/>
    <property type="match status" value="1"/>
</dbReference>
<keyword evidence="13" id="KW-1185">Reference proteome</keyword>
<evidence type="ECO:0000256" key="10">
    <source>
        <dbReference type="SAM" id="SignalP"/>
    </source>
</evidence>
<dbReference type="OMA" id="ERILLVX"/>
<dbReference type="Proteomes" id="UP000007303">
    <property type="component" value="Unassembled WGS sequence"/>
</dbReference>
<evidence type="ECO:0000256" key="9">
    <source>
        <dbReference type="ARBA" id="ARBA00038203"/>
    </source>
</evidence>
<keyword evidence="2" id="KW-0812">Transmembrane</keyword>
<dbReference type="Gene3D" id="2.60.40.10">
    <property type="entry name" value="Immunoglobulins"/>
    <property type="match status" value="1"/>
</dbReference>
<dbReference type="InterPro" id="IPR036179">
    <property type="entry name" value="Ig-like_dom_sf"/>
</dbReference>
<dbReference type="GeneTree" id="ENSGT00940000163509"/>
<evidence type="ECO:0000313" key="13">
    <source>
        <dbReference type="Proteomes" id="UP000007303"/>
    </source>
</evidence>
<keyword evidence="4" id="KW-1133">Transmembrane helix</keyword>
<evidence type="ECO:0000256" key="3">
    <source>
        <dbReference type="ARBA" id="ARBA00022729"/>
    </source>
</evidence>
<reference evidence="12" key="2">
    <citation type="submission" date="2025-08" db="UniProtKB">
        <authorList>
            <consortium name="Ensembl"/>
        </authorList>
    </citation>
    <scope>IDENTIFICATION</scope>
</reference>
<keyword evidence="6" id="KW-1015">Disulfide bond</keyword>
<keyword evidence="8" id="KW-0393">Immunoglobulin domain</keyword>
<feature type="signal peptide" evidence="10">
    <location>
        <begin position="1"/>
        <end position="17"/>
    </location>
</feature>
<comment type="subcellular location">
    <subcellularLocation>
        <location evidence="1">Membrane</location>
        <topology evidence="1">Single-pass type I membrane protein</topology>
    </subcellularLocation>
</comment>
<name>H3BYN8_TETNG</name>
<dbReference type="FunFam" id="2.60.40.10:FF:000774">
    <property type="entry name" value="Hepatitis A virus cellular receptor 1"/>
    <property type="match status" value="1"/>
</dbReference>
<evidence type="ECO:0000256" key="4">
    <source>
        <dbReference type="ARBA" id="ARBA00022989"/>
    </source>
</evidence>
<evidence type="ECO:0000259" key="11">
    <source>
        <dbReference type="PROSITE" id="PS50835"/>
    </source>
</evidence>
<dbReference type="Ensembl" id="ENSTNIT00000002789.1">
    <property type="protein sequence ID" value="ENSTNIP00000001104.1"/>
    <property type="gene ID" value="ENSTNIG00000000669.1"/>
</dbReference>
<keyword evidence="5" id="KW-0472">Membrane</keyword>
<comment type="similarity">
    <text evidence="9">Belongs to the immunoglobulin superfamily. TIM family.</text>
</comment>
<keyword evidence="3 10" id="KW-0732">Signal</keyword>
<dbReference type="GO" id="GO:0016020">
    <property type="term" value="C:membrane"/>
    <property type="evidence" value="ECO:0007669"/>
    <property type="project" value="UniProtKB-SubCell"/>
</dbReference>
<dbReference type="InterPro" id="IPR013106">
    <property type="entry name" value="Ig_V-set"/>
</dbReference>
<dbReference type="GO" id="GO:0060097">
    <property type="term" value="P:cytoskeletal rearrangement involved in phagocytosis, engulfment"/>
    <property type="evidence" value="ECO:0007669"/>
    <property type="project" value="TreeGrafter"/>
</dbReference>
<evidence type="ECO:0000256" key="6">
    <source>
        <dbReference type="ARBA" id="ARBA00023157"/>
    </source>
</evidence>
<dbReference type="PANTHER" id="PTHR46608">
    <property type="entry name" value="T-CELL IMMUNOGLOBULIN AND MUCIN DOMAIN-CONTAINING PROTEIN 4"/>
    <property type="match status" value="1"/>
</dbReference>
<organism evidence="12 13">
    <name type="scientific">Tetraodon nigroviridis</name>
    <name type="common">Spotted green pufferfish</name>
    <name type="synonym">Chelonodon nigroviridis</name>
    <dbReference type="NCBI Taxonomy" id="99883"/>
    <lineage>
        <taxon>Eukaryota</taxon>
        <taxon>Metazoa</taxon>
        <taxon>Chordata</taxon>
        <taxon>Craniata</taxon>
        <taxon>Vertebrata</taxon>
        <taxon>Euteleostomi</taxon>
        <taxon>Actinopterygii</taxon>
        <taxon>Neopterygii</taxon>
        <taxon>Teleostei</taxon>
        <taxon>Neoteleostei</taxon>
        <taxon>Acanthomorphata</taxon>
        <taxon>Eupercaria</taxon>
        <taxon>Tetraodontiformes</taxon>
        <taxon>Tetradontoidea</taxon>
        <taxon>Tetraodontidae</taxon>
        <taxon>Tetraodon</taxon>
    </lineage>
</organism>
<dbReference type="InterPro" id="IPR003599">
    <property type="entry name" value="Ig_sub"/>
</dbReference>
<dbReference type="SMART" id="SM00409">
    <property type="entry name" value="IG"/>
    <property type="match status" value="1"/>
</dbReference>
<dbReference type="InParanoid" id="H3BYN8"/>
<sequence length="132" mass="14119">IAAGTGLISVLLAPAVGERSSSHEVVGYVGQNVTLSCTYDTKDGQLPACWGRGTVPVWGCRQQLISSDGHRIKAGSRVSSRYQLLGRLDEGDVSLTILDITADDAGTYGCRVEIVGWFNDEKHDINLVVKEG</sequence>
<keyword evidence="7" id="KW-0325">Glycoprotein</keyword>
<dbReference type="STRING" id="99883.ENSTNIP00000001104"/>
<dbReference type="GO" id="GO:0001786">
    <property type="term" value="F:phosphatidylserine binding"/>
    <property type="evidence" value="ECO:0007669"/>
    <property type="project" value="TreeGrafter"/>
</dbReference>
<dbReference type="InterPro" id="IPR007110">
    <property type="entry name" value="Ig-like_dom"/>
</dbReference>
<feature type="chain" id="PRO_5003581651" description="Ig-like domain-containing protein" evidence="10">
    <location>
        <begin position="18"/>
        <end position="132"/>
    </location>
</feature>
<evidence type="ECO:0000256" key="7">
    <source>
        <dbReference type="ARBA" id="ARBA00023180"/>
    </source>
</evidence>
<evidence type="ECO:0000256" key="5">
    <source>
        <dbReference type="ARBA" id="ARBA00023136"/>
    </source>
</evidence>
<dbReference type="AlphaFoldDB" id="H3BYN8"/>
<protein>
    <recommendedName>
        <fullName evidence="11">Ig-like domain-containing protein</fullName>
    </recommendedName>
</protein>
<dbReference type="PANTHER" id="PTHR46608:SF3">
    <property type="entry name" value="T-CELL IMMUNOGLOBULIN AND MUCIN DOMAIN-CONTAINING PROTEIN 4"/>
    <property type="match status" value="1"/>
</dbReference>
<accession>H3BYN8</accession>
<evidence type="ECO:0000256" key="1">
    <source>
        <dbReference type="ARBA" id="ARBA00004479"/>
    </source>
</evidence>
<evidence type="ECO:0000256" key="2">
    <source>
        <dbReference type="ARBA" id="ARBA00022692"/>
    </source>
</evidence>
<dbReference type="GO" id="GO:0043277">
    <property type="term" value="P:apoptotic cell clearance"/>
    <property type="evidence" value="ECO:0007669"/>
    <property type="project" value="TreeGrafter"/>
</dbReference>
<evidence type="ECO:0000256" key="8">
    <source>
        <dbReference type="ARBA" id="ARBA00023319"/>
    </source>
</evidence>
<evidence type="ECO:0000313" key="12">
    <source>
        <dbReference type="Ensembl" id="ENSTNIP00000001104.1"/>
    </source>
</evidence>